<evidence type="ECO:0000313" key="5">
    <source>
        <dbReference type="Proteomes" id="UP000306575"/>
    </source>
</evidence>
<keyword evidence="5" id="KW-1185">Reference proteome</keyword>
<feature type="domain" description="DUF1254" evidence="3">
    <location>
        <begin position="91"/>
        <end position="227"/>
    </location>
</feature>
<dbReference type="RefSeq" id="WP_138016023.1">
    <property type="nucleotide sequence ID" value="NZ_SULI01000008.1"/>
</dbReference>
<dbReference type="Gene3D" id="1.10.3360.10">
    <property type="entry name" value="VPA0735-like domain"/>
    <property type="match status" value="1"/>
</dbReference>
<dbReference type="PANTHER" id="PTHR36509:SF3">
    <property type="entry name" value="SIGNAL PEPTIDE PROTEIN"/>
    <property type="match status" value="1"/>
</dbReference>
<dbReference type="InterPro" id="IPR010621">
    <property type="entry name" value="DUF1214"/>
</dbReference>
<dbReference type="Pfam" id="PF06863">
    <property type="entry name" value="DUF1254"/>
    <property type="match status" value="1"/>
</dbReference>
<dbReference type="AlphaFoldDB" id="A0A4U7N6F7"/>
<feature type="domain" description="DUF1214" evidence="2">
    <location>
        <begin position="386"/>
        <end position="491"/>
    </location>
</feature>
<evidence type="ECO:0000259" key="3">
    <source>
        <dbReference type="Pfam" id="PF06863"/>
    </source>
</evidence>
<gene>
    <name evidence="4" type="ORF">FAP39_08760</name>
</gene>
<evidence type="ECO:0000259" key="2">
    <source>
        <dbReference type="Pfam" id="PF06742"/>
    </source>
</evidence>
<feature type="signal peptide" evidence="1">
    <location>
        <begin position="1"/>
        <end position="35"/>
    </location>
</feature>
<name>A0A4U7N6F7_9RHOB</name>
<sequence length="507" mass="56282">MTLSQAQVTKPKFRNLPSRLALVAALSVMAPMTVAQTFNDTGNILARSAEVKDIEYQIMVQRATQTAIWGMPAVGMVDFIKATRRDLGGEINDVVYLKQPFDSKHGFLTPNDVTAYAWGSMTSEPGPLIVEVPAATDNVSYFGTIVDAWDVPIEDVGPAGADKGKGGKYLLLPPGYEGEKSKEDLEAEGYLVYETSTYQYGFSFRPRLYNGATDADAAEYAQQIKVYYLSDADNPPPTTYHEASQVPYDSLPYYNHTFFEDMNDYIQGNPIRPQDKVMVSMLKSLGIEKGKPFAPTDRQMAAMDDGLVLAYAAMQDFFVSPGKSTVPLWADDSGTLKSQWLVWDFAPGQAEAGFPYETAQEVLLDDRAGGSYFWITYLPKYLGGGTFYLTGLNDSDGDALDFNASYKLNVPKDTPAKDFWSVIVYSMETKGFIRDVERVGLSSRDAESMHINDDGSYDIYFGPTPPEGKAANWIPTTEDYFLLFRLYGPEEGWLQSGWVLPDLEKID</sequence>
<dbReference type="Pfam" id="PF06742">
    <property type="entry name" value="DUF1214"/>
    <property type="match status" value="1"/>
</dbReference>
<accession>A0A4U7N6F7</accession>
<protein>
    <submittedName>
        <fullName evidence="4">DUF1254 domain-containing protein</fullName>
    </submittedName>
</protein>
<organism evidence="4 5">
    <name type="scientific">Shimia litoralis</name>
    <dbReference type="NCBI Taxonomy" id="420403"/>
    <lineage>
        <taxon>Bacteria</taxon>
        <taxon>Pseudomonadati</taxon>
        <taxon>Pseudomonadota</taxon>
        <taxon>Alphaproteobacteria</taxon>
        <taxon>Rhodobacterales</taxon>
        <taxon>Roseobacteraceae</taxon>
    </lineage>
</organism>
<dbReference type="InterPro" id="IPR010679">
    <property type="entry name" value="DUF1254"/>
</dbReference>
<dbReference type="EMBL" id="SULI01000008">
    <property type="protein sequence ID" value="TKZ20896.1"/>
    <property type="molecule type" value="Genomic_DNA"/>
</dbReference>
<dbReference type="InterPro" id="IPR037049">
    <property type="entry name" value="DUF1214_C_sf"/>
</dbReference>
<dbReference type="InterPro" id="IPR037050">
    <property type="entry name" value="DUF1254_sf"/>
</dbReference>
<dbReference type="OrthoDB" id="272779at2"/>
<comment type="caution">
    <text evidence="4">The sequence shown here is derived from an EMBL/GenBank/DDBJ whole genome shotgun (WGS) entry which is preliminary data.</text>
</comment>
<reference evidence="4 5" key="1">
    <citation type="submission" date="2019-04" db="EMBL/GenBank/DDBJ databases">
        <title>Genome sequence of Pelagicola litoralis CL-ES2.</title>
        <authorList>
            <person name="Cao J."/>
        </authorList>
    </citation>
    <scope>NUCLEOTIDE SEQUENCE [LARGE SCALE GENOMIC DNA]</scope>
    <source>
        <strain evidence="4 5">CL-ES2</strain>
    </source>
</reference>
<dbReference type="Gene3D" id="2.60.120.600">
    <property type="entry name" value="Domain of unknown function DUF1214, C-terminal domain"/>
    <property type="match status" value="1"/>
</dbReference>
<evidence type="ECO:0000256" key="1">
    <source>
        <dbReference type="SAM" id="SignalP"/>
    </source>
</evidence>
<proteinExistence type="predicted"/>
<dbReference type="Proteomes" id="UP000306575">
    <property type="component" value="Unassembled WGS sequence"/>
</dbReference>
<evidence type="ECO:0000313" key="4">
    <source>
        <dbReference type="EMBL" id="TKZ20896.1"/>
    </source>
</evidence>
<dbReference type="PANTHER" id="PTHR36509">
    <property type="entry name" value="BLL3101 PROTEIN"/>
    <property type="match status" value="1"/>
</dbReference>
<feature type="chain" id="PRO_5020962146" evidence="1">
    <location>
        <begin position="36"/>
        <end position="507"/>
    </location>
</feature>
<keyword evidence="1" id="KW-0732">Signal</keyword>
<dbReference type="Gene3D" id="2.60.40.1610">
    <property type="entry name" value="Domain of unknown function DUF1254"/>
    <property type="match status" value="1"/>
</dbReference>
<dbReference type="SUPFAM" id="SSF160935">
    <property type="entry name" value="VPA0735-like"/>
    <property type="match status" value="1"/>
</dbReference>